<dbReference type="AlphaFoldDB" id="A0AA40E815"/>
<evidence type="ECO:0000259" key="1">
    <source>
        <dbReference type="Pfam" id="PF12770"/>
    </source>
</evidence>
<feature type="domain" description="CHAT" evidence="1">
    <location>
        <begin position="730"/>
        <end position="1016"/>
    </location>
</feature>
<comment type="caution">
    <text evidence="2">The sequence shown here is derived from an EMBL/GenBank/DDBJ whole genome shotgun (WGS) entry which is preliminary data.</text>
</comment>
<evidence type="ECO:0000313" key="3">
    <source>
        <dbReference type="Proteomes" id="UP001172102"/>
    </source>
</evidence>
<sequence>MNYFYYKILTIAIYEGLLDTEVFKPLVQTRLQAILQILQETGQSHDIVLFSLFLADQSTSEHDKENILRPLLENPTLLPVDRAHVALELGVAAATSGDASKAAPLFQSAEELFEQSSCRDGILKSRLQRLDMTSPMTASTFEEMLQLANAFEKLNSVASEFSTLFHAMTAAAELASWNNFTSAFDRARIVSSRTKNGYFLLKIHLTFAANMVTWPQHLGKSVATLREFLDPASTQTPRTSGQASLLLGQVCTLLGDKENGLKYAKRAVKEFEKGCDYELISDAKLALALAMDSGETGGQLAVKLLTDSLTLDKQHNYLKGQIAKYDALVWLESRLAQHGGSSEGFHNARQMLWMVKREALKSRETPNALLRRAKICVATKEFNDAEKLAKEALAELSSRDNVREVAQCQNIIFQSYFRNPTPAAGDSAILDQARLTFEAYRNLGLENIPVEFIMEISMAFEEIGQRHPEDKIHLHSEALGYLKVGQSVCERNRADLSDSSGLASLRQKQLLVASVFQSDIRTRALRLSLGLGDGEKLWEWTQTAKARALADTVAPRLISAAALSPELIGDTEAVEILEEEERLLEELQGAHAGESIELRIKLDRLHARMDGHSSLSHLLASRDGVRGLEDLDWIFKGDAARRLPENKKIVLVDWVFVGEAIVMITLDSSLKPQLSSLDITVSQIRQWKRKHLSIVETTQSRDQLLLLDRARLDEISGLVSELGRLSSEGDLLVLCPTLVLHAIPLHALTYDGSHILIARNPVVYSTSLSLLRQCCRRADARKRGNSLRAAVFAVYEDKASERENKASERENKASEREKIYSCMRKLACDFKTEPLLGPYATRHNLESLVRGVDILHYHGHMDEHVNVLHQSLRLSRGHKEPAGSGADDGGGDDDAFTVRDAFALRIDAALACMVACSSGVQAFTPGDEPQGMLAALQVAGCASAVGTLWPVDSRDGRDFAGYFYRALHKQHGAGGPVNVAICFQKAVLRLLNRREAGYKGEEIRVPYHWAAFVLHGAWYL</sequence>
<dbReference type="InterPro" id="IPR011990">
    <property type="entry name" value="TPR-like_helical_dom_sf"/>
</dbReference>
<gene>
    <name evidence="2" type="ORF">B0H67DRAFT_142250</name>
</gene>
<dbReference type="Pfam" id="PF12770">
    <property type="entry name" value="CHAT"/>
    <property type="match status" value="1"/>
</dbReference>
<dbReference type="InterPro" id="IPR024983">
    <property type="entry name" value="CHAT_dom"/>
</dbReference>
<accession>A0AA40E815</accession>
<reference evidence="2" key="1">
    <citation type="submission" date="2023-06" db="EMBL/GenBank/DDBJ databases">
        <title>Genome-scale phylogeny and comparative genomics of the fungal order Sordariales.</title>
        <authorList>
            <consortium name="Lawrence Berkeley National Laboratory"/>
            <person name="Hensen N."/>
            <person name="Bonometti L."/>
            <person name="Westerberg I."/>
            <person name="Brannstrom I.O."/>
            <person name="Guillou S."/>
            <person name="Cros-Aarteil S."/>
            <person name="Calhoun S."/>
            <person name="Haridas S."/>
            <person name="Kuo A."/>
            <person name="Mondo S."/>
            <person name="Pangilinan J."/>
            <person name="Riley R."/>
            <person name="Labutti K."/>
            <person name="Andreopoulos B."/>
            <person name="Lipzen A."/>
            <person name="Chen C."/>
            <person name="Yanf M."/>
            <person name="Daum C."/>
            <person name="Ng V."/>
            <person name="Clum A."/>
            <person name="Steindorff A."/>
            <person name="Ohm R."/>
            <person name="Martin F."/>
            <person name="Silar P."/>
            <person name="Natvig D."/>
            <person name="Lalanne C."/>
            <person name="Gautier V."/>
            <person name="Ament-Velasquez S.L."/>
            <person name="Kruys A."/>
            <person name="Hutchinson M.I."/>
            <person name="Powell A.J."/>
            <person name="Barry K."/>
            <person name="Miller A.N."/>
            <person name="Grigoriev I.V."/>
            <person name="Debuchy R."/>
            <person name="Gladieux P."/>
            <person name="Thoren M.H."/>
            <person name="Johannesson H."/>
        </authorList>
    </citation>
    <scope>NUCLEOTIDE SEQUENCE</scope>
    <source>
        <strain evidence="2">SMH4607-1</strain>
    </source>
</reference>
<dbReference type="Proteomes" id="UP001172102">
    <property type="component" value="Unassembled WGS sequence"/>
</dbReference>
<protein>
    <submittedName>
        <fullName evidence="2">CHAT domain-containing protein</fullName>
    </submittedName>
</protein>
<organism evidence="2 3">
    <name type="scientific">Lasiosphaeris hirsuta</name>
    <dbReference type="NCBI Taxonomy" id="260670"/>
    <lineage>
        <taxon>Eukaryota</taxon>
        <taxon>Fungi</taxon>
        <taxon>Dikarya</taxon>
        <taxon>Ascomycota</taxon>
        <taxon>Pezizomycotina</taxon>
        <taxon>Sordariomycetes</taxon>
        <taxon>Sordariomycetidae</taxon>
        <taxon>Sordariales</taxon>
        <taxon>Lasiosphaeriaceae</taxon>
        <taxon>Lasiosphaeris</taxon>
    </lineage>
</organism>
<dbReference type="EMBL" id="JAUKUA010000002">
    <property type="protein sequence ID" value="KAK0725868.1"/>
    <property type="molecule type" value="Genomic_DNA"/>
</dbReference>
<keyword evidence="3" id="KW-1185">Reference proteome</keyword>
<dbReference type="Gene3D" id="1.25.40.10">
    <property type="entry name" value="Tetratricopeptide repeat domain"/>
    <property type="match status" value="1"/>
</dbReference>
<proteinExistence type="predicted"/>
<name>A0AA40E815_9PEZI</name>
<evidence type="ECO:0000313" key="2">
    <source>
        <dbReference type="EMBL" id="KAK0725868.1"/>
    </source>
</evidence>
<dbReference type="SUPFAM" id="SSF48452">
    <property type="entry name" value="TPR-like"/>
    <property type="match status" value="1"/>
</dbReference>